<evidence type="ECO:0000256" key="1">
    <source>
        <dbReference type="ARBA" id="ARBA00022801"/>
    </source>
</evidence>
<dbReference type="Proteomes" id="UP001595817">
    <property type="component" value="Unassembled WGS sequence"/>
</dbReference>
<proteinExistence type="predicted"/>
<evidence type="ECO:0000313" key="4">
    <source>
        <dbReference type="EMBL" id="MFC4409007.1"/>
    </source>
</evidence>
<dbReference type="SMART" id="SM00490">
    <property type="entry name" value="HELICc"/>
    <property type="match status" value="1"/>
</dbReference>
<keyword evidence="4" id="KW-0547">Nucleotide-binding</keyword>
<dbReference type="Pfam" id="PF00176">
    <property type="entry name" value="SNF2-rel_dom"/>
    <property type="match status" value="1"/>
</dbReference>
<dbReference type="InterPro" id="IPR027417">
    <property type="entry name" value="P-loop_NTPase"/>
</dbReference>
<dbReference type="InterPro" id="IPR038718">
    <property type="entry name" value="SNF2-like_sf"/>
</dbReference>
<dbReference type="SMART" id="SM00487">
    <property type="entry name" value="DEXDc"/>
    <property type="match status" value="1"/>
</dbReference>
<protein>
    <submittedName>
        <fullName evidence="4">DEAD/DEAH box helicase</fullName>
        <ecNumber evidence="4">3.6.4.-</ecNumber>
    </submittedName>
</protein>
<dbReference type="InterPro" id="IPR001650">
    <property type="entry name" value="Helicase_C-like"/>
</dbReference>
<dbReference type="GO" id="GO:0016787">
    <property type="term" value="F:hydrolase activity"/>
    <property type="evidence" value="ECO:0007669"/>
    <property type="project" value="UniProtKB-KW"/>
</dbReference>
<evidence type="ECO:0000259" key="3">
    <source>
        <dbReference type="PROSITE" id="PS51194"/>
    </source>
</evidence>
<dbReference type="CDD" id="cd18793">
    <property type="entry name" value="SF2_C_SNF"/>
    <property type="match status" value="1"/>
</dbReference>
<dbReference type="InterPro" id="IPR000330">
    <property type="entry name" value="SNF2_N"/>
</dbReference>
<feature type="domain" description="Helicase C-terminal" evidence="3">
    <location>
        <begin position="664"/>
        <end position="814"/>
    </location>
</feature>
<dbReference type="PROSITE" id="PS51192">
    <property type="entry name" value="HELICASE_ATP_BIND_1"/>
    <property type="match status" value="1"/>
</dbReference>
<keyword evidence="4" id="KW-0347">Helicase</keyword>
<dbReference type="SUPFAM" id="SSF52540">
    <property type="entry name" value="P-loop containing nucleoside triphosphate hydrolases"/>
    <property type="match status" value="2"/>
</dbReference>
<dbReference type="InterPro" id="IPR014001">
    <property type="entry name" value="Helicase_ATP-bd"/>
</dbReference>
<dbReference type="EC" id="3.6.4.-" evidence="4"/>
<dbReference type="Gene3D" id="3.40.50.10810">
    <property type="entry name" value="Tandem AAA-ATPase domain"/>
    <property type="match status" value="1"/>
</dbReference>
<dbReference type="PANTHER" id="PTHR10799">
    <property type="entry name" value="SNF2/RAD54 HELICASE FAMILY"/>
    <property type="match status" value="1"/>
</dbReference>
<dbReference type="Gene3D" id="3.40.50.300">
    <property type="entry name" value="P-loop containing nucleotide triphosphate hydrolases"/>
    <property type="match status" value="1"/>
</dbReference>
<comment type="caution">
    <text evidence="4">The sequence shown here is derived from an EMBL/GenBank/DDBJ whole genome shotgun (WGS) entry which is preliminary data.</text>
</comment>
<sequence>MPFSDTDFRERFQWHGFDAYLAYEQLYEIGLIDEDQLLPLEQYYDLLEDEETIDVLNTLGLPTKNITPKGILKISNTPATNPEFQLTLRNENGEVLKQIANVQMPFVFINSEKFVLPKDVWLLHEAILSSDFSTGYEKTAKVSEYARKANIELDDFLTRENYHYIDKYEVVPELHNSDLMELKIVGEDEIITEHLNSSGGVSSIRKGMTRERYQSSPEVKADLELIHKKKYLRGHEIPQFFENPYSLFPEHNFVFDLEKFSDRVTGFIEIKKPRMMQKEGKWGWFDNETGESLDVDEDELKTVISKNPDKNFVPYKNSWIYVDKALRKQLGLVDDSGSEKQPKLVLDILDNEEKLDYIEAGNEKRKFKEYDIPTQLKADLFDHQKEGYSWICSLEENGVGGLLADDMGLGKTIQVITFLLRQRQRNSLKPSLIVLPIALIENWVNEISKFAPELKNSIYVHQGGGRIKNVSKLENFELIFTSYDTLKIDQLLFGQIHFKNIIADEAQNVKSHSSQRSRAIRAMKGDFRLAMTGTPVENSLEELWTIMDFVQPGAMSALSEFRRKYIKSENYDELMELLKPYYLRRTKDEVLKDKLPAKHLLPPKYVQASTVQQQLAHSMMVNVKSGKANVLNVLTNLRQMYAHPGIFEHVNEHLSINDAPKLKEVLSLLEDIKKKNEKVLIFTEFRKIHAILKREIALKFGISVPVIDGDTKNRPEVVDRFNKTAGFAVILLSPKAAGVGLTITSANHVIHYTRWWNPAVENQATDRAYRIGQQKEVFVYQIITQDPRNFPRGTVEEIMHEMLSVKSDLANNVIIPFDTSTLQQQVAEAFSKQN</sequence>
<dbReference type="InterPro" id="IPR049730">
    <property type="entry name" value="SNF2/RAD54-like_C"/>
</dbReference>
<keyword evidence="5" id="KW-1185">Reference proteome</keyword>
<reference evidence="5" key="1">
    <citation type="journal article" date="2019" name="Int. J. Syst. Evol. Microbiol.">
        <title>The Global Catalogue of Microorganisms (GCM) 10K type strain sequencing project: providing services to taxonomists for standard genome sequencing and annotation.</title>
        <authorList>
            <consortium name="The Broad Institute Genomics Platform"/>
            <consortium name="The Broad Institute Genome Sequencing Center for Infectious Disease"/>
            <person name="Wu L."/>
            <person name="Ma J."/>
        </authorList>
    </citation>
    <scope>NUCLEOTIDE SEQUENCE [LARGE SCALE GENOMIC DNA]</scope>
    <source>
        <strain evidence="5">CCUG 59778</strain>
    </source>
</reference>
<evidence type="ECO:0000259" key="2">
    <source>
        <dbReference type="PROSITE" id="PS51192"/>
    </source>
</evidence>
<feature type="domain" description="Helicase ATP-binding" evidence="2">
    <location>
        <begin position="392"/>
        <end position="553"/>
    </location>
</feature>
<dbReference type="EMBL" id="JBHSEC010000001">
    <property type="protein sequence ID" value="MFC4409007.1"/>
    <property type="molecule type" value="Genomic_DNA"/>
</dbReference>
<dbReference type="GO" id="GO:0004386">
    <property type="term" value="F:helicase activity"/>
    <property type="evidence" value="ECO:0007669"/>
    <property type="project" value="UniProtKB-KW"/>
</dbReference>
<name>A0ABV8WZB9_9LACT</name>
<dbReference type="Pfam" id="PF00271">
    <property type="entry name" value="Helicase_C"/>
    <property type="match status" value="1"/>
</dbReference>
<accession>A0ABV8WZB9</accession>
<gene>
    <name evidence="4" type="ORF">ACFOZY_01015</name>
</gene>
<keyword evidence="1 4" id="KW-0378">Hydrolase</keyword>
<dbReference type="PROSITE" id="PS51194">
    <property type="entry name" value="HELICASE_CTER"/>
    <property type="match status" value="1"/>
</dbReference>
<keyword evidence="4" id="KW-0067">ATP-binding</keyword>
<evidence type="ECO:0000313" key="5">
    <source>
        <dbReference type="Proteomes" id="UP001595817"/>
    </source>
</evidence>
<organism evidence="4 5">
    <name type="scientific">Chungangia koreensis</name>
    <dbReference type="NCBI Taxonomy" id="752657"/>
    <lineage>
        <taxon>Bacteria</taxon>
        <taxon>Bacillati</taxon>
        <taxon>Bacillota</taxon>
        <taxon>Bacilli</taxon>
        <taxon>Lactobacillales</taxon>
        <taxon>Chungangia</taxon>
    </lineage>
</organism>